<dbReference type="PANTHER" id="PTHR22911">
    <property type="entry name" value="ACYL-MALONYL CONDENSING ENZYME-RELATED"/>
    <property type="match status" value="1"/>
</dbReference>
<evidence type="ECO:0000313" key="8">
    <source>
        <dbReference type="Proteomes" id="UP000515917"/>
    </source>
</evidence>
<dbReference type="Proteomes" id="UP000515917">
    <property type="component" value="Chromosome"/>
</dbReference>
<keyword evidence="3 5" id="KW-1133">Transmembrane helix</keyword>
<feature type="transmembrane region" description="Helical" evidence="5">
    <location>
        <begin position="28"/>
        <end position="44"/>
    </location>
</feature>
<feature type="transmembrane region" description="Helical" evidence="5">
    <location>
        <begin position="138"/>
        <end position="158"/>
    </location>
</feature>
<dbReference type="InterPro" id="IPR037185">
    <property type="entry name" value="EmrE-like"/>
</dbReference>
<keyword evidence="4 5" id="KW-0472">Membrane</keyword>
<dbReference type="InterPro" id="IPR000620">
    <property type="entry name" value="EamA_dom"/>
</dbReference>
<keyword evidence="8" id="KW-1185">Reference proteome</keyword>
<feature type="transmembrane region" description="Helical" evidence="5">
    <location>
        <begin position="170"/>
        <end position="188"/>
    </location>
</feature>
<evidence type="ECO:0000256" key="1">
    <source>
        <dbReference type="ARBA" id="ARBA00004141"/>
    </source>
</evidence>
<evidence type="ECO:0000259" key="6">
    <source>
        <dbReference type="Pfam" id="PF00892"/>
    </source>
</evidence>
<feature type="transmembrane region" description="Helical" evidence="5">
    <location>
        <begin position="200"/>
        <end position="216"/>
    </location>
</feature>
<proteinExistence type="predicted"/>
<feature type="transmembrane region" description="Helical" evidence="5">
    <location>
        <begin position="89"/>
        <end position="105"/>
    </location>
</feature>
<comment type="subcellular location">
    <subcellularLocation>
        <location evidence="1">Membrane</location>
        <topology evidence="1">Multi-pass membrane protein</topology>
    </subcellularLocation>
</comment>
<dbReference type="SUPFAM" id="SSF103481">
    <property type="entry name" value="Multidrug resistance efflux transporter EmrE"/>
    <property type="match status" value="2"/>
</dbReference>
<feature type="transmembrane region" description="Helical" evidence="5">
    <location>
        <begin position="65"/>
        <end position="83"/>
    </location>
</feature>
<feature type="domain" description="EamA" evidence="6">
    <location>
        <begin position="141"/>
        <end position="265"/>
    </location>
</feature>
<feature type="transmembrane region" description="Helical" evidence="5">
    <location>
        <begin position="255"/>
        <end position="273"/>
    </location>
</feature>
<reference evidence="7 8" key="1">
    <citation type="submission" date="2018-01" db="EMBL/GenBank/DDBJ databases">
        <title>Genome sequence of Iodobacter sp. strain PCH194 isolated from Indian Trans-Himalaya.</title>
        <authorList>
            <person name="Kumar V."/>
            <person name="Thakur V."/>
            <person name="Kumar S."/>
            <person name="Singh D."/>
        </authorList>
    </citation>
    <scope>NUCLEOTIDE SEQUENCE [LARGE SCALE GENOMIC DNA]</scope>
    <source>
        <strain evidence="7 8">PCH194</strain>
    </source>
</reference>
<accession>A0A7G3GEE2</accession>
<dbReference type="EMBL" id="CP025781">
    <property type="protein sequence ID" value="QBC45827.1"/>
    <property type="molecule type" value="Genomic_DNA"/>
</dbReference>
<protein>
    <submittedName>
        <fullName evidence="7">EamA family transporter</fullName>
    </submittedName>
</protein>
<dbReference type="KEGG" id="ifl:C1H71_19620"/>
<keyword evidence="2 5" id="KW-0812">Transmembrane</keyword>
<dbReference type="Pfam" id="PF00892">
    <property type="entry name" value="EamA"/>
    <property type="match status" value="2"/>
</dbReference>
<gene>
    <name evidence="7" type="ORF">C1H71_19620</name>
</gene>
<dbReference type="AlphaFoldDB" id="A0A7G3GEE2"/>
<dbReference type="GO" id="GO:0016020">
    <property type="term" value="C:membrane"/>
    <property type="evidence" value="ECO:0007669"/>
    <property type="project" value="UniProtKB-SubCell"/>
</dbReference>
<evidence type="ECO:0000256" key="3">
    <source>
        <dbReference type="ARBA" id="ARBA00022989"/>
    </source>
</evidence>
<feature type="transmembrane region" description="Helical" evidence="5">
    <location>
        <begin position="114"/>
        <end position="132"/>
    </location>
</feature>
<dbReference type="PANTHER" id="PTHR22911:SF6">
    <property type="entry name" value="SOLUTE CARRIER FAMILY 35 MEMBER G1"/>
    <property type="match status" value="1"/>
</dbReference>
<feature type="domain" description="EamA" evidence="6">
    <location>
        <begin position="1"/>
        <end position="128"/>
    </location>
</feature>
<evidence type="ECO:0000256" key="2">
    <source>
        <dbReference type="ARBA" id="ARBA00022692"/>
    </source>
</evidence>
<evidence type="ECO:0000313" key="7">
    <source>
        <dbReference type="EMBL" id="QBC45827.1"/>
    </source>
</evidence>
<evidence type="ECO:0000256" key="5">
    <source>
        <dbReference type="SAM" id="Phobius"/>
    </source>
</evidence>
<name>A0A7G3GEE2_9NEIS</name>
<organism evidence="7 8">
    <name type="scientific">Iodobacter fluviatilis</name>
    <dbReference type="NCBI Taxonomy" id="537"/>
    <lineage>
        <taxon>Bacteria</taxon>
        <taxon>Pseudomonadati</taxon>
        <taxon>Pseudomonadota</taxon>
        <taxon>Betaproteobacteria</taxon>
        <taxon>Neisseriales</taxon>
        <taxon>Chitinibacteraceae</taxon>
        <taxon>Iodobacter</taxon>
    </lineage>
</organism>
<evidence type="ECO:0000256" key="4">
    <source>
        <dbReference type="ARBA" id="ARBA00023136"/>
    </source>
</evidence>
<sequence length="279" mass="30209">MIVACFCFAIMGVFVKLGSAQFSAAELVFYRCVAGFIAISMVVLPQGKTFKVSGPMFKLHLSRSVSGFVSLLLYFYAIAHLPLSTAVTLSYTSPLFLTLLMVLFLKHKPQRKQVVTIVLGFVGVLILLKPTFESSLWMAGLIGLFAGFLASIAYINVNKLGQAGEPEWRTVFYFSLFSSLGAAILMLLQSQPLAPLNQSNIWIVLGLGVSATIAQLSMTRAYSRGKTLAVASLAYLTVLFATLFAVFLWDEKLGVSSFIAMSLIAGCGILSSARGIKKQ</sequence>
<feature type="transmembrane region" description="Helical" evidence="5">
    <location>
        <begin position="228"/>
        <end position="249"/>
    </location>
</feature>